<sequence length="273" mass="29872">MPSGSAFPAAPTERREMAAPAAAAAPPAPALPFPSRGCGGEDGERARRAGEAGKERKWPPLVGREGGPSAHLRERGCAWRSVWGKRPAGGKYKAADQGFHQQRKGWCREPSISRFSATERQGQLLNHRQPAGFSAFEGPSWFCHFLKTQFTDEKFQVQLGKSRGCWGKQLIQFTCSLICCIWNIRKRSPTKAALCFPGNEHAGGSGVLSSPAPPVCSLPVHCQSKRPGVQLPLHLRLTLTLLSHYSELLDRMPANRMPEGKDSVRSGVREIKL</sequence>
<feature type="compositionally biased region" description="Basic and acidic residues" evidence="1">
    <location>
        <begin position="258"/>
        <end position="273"/>
    </location>
</feature>
<proteinExistence type="predicted"/>
<evidence type="ECO:0000256" key="1">
    <source>
        <dbReference type="SAM" id="MobiDB-lite"/>
    </source>
</evidence>
<protein>
    <submittedName>
        <fullName evidence="3">Uncharacterized protein LOC108505069</fullName>
    </submittedName>
</protein>
<dbReference type="RefSeq" id="XP_017686206.1">
    <property type="nucleotide sequence ID" value="XM_017830717.1"/>
</dbReference>
<reference evidence="3" key="1">
    <citation type="submission" date="2025-08" db="UniProtKB">
        <authorList>
            <consortium name="RefSeq"/>
        </authorList>
    </citation>
    <scope>IDENTIFICATION</scope>
</reference>
<accession>A0A6J0IJT5</accession>
<dbReference type="AlphaFoldDB" id="A0A6J0IJT5"/>
<keyword evidence="2" id="KW-1185">Reference proteome</keyword>
<dbReference type="GeneID" id="108505069"/>
<name>A0A6J0IJT5_9PASS</name>
<dbReference type="Proteomes" id="UP000504624">
    <property type="component" value="Unplaced"/>
</dbReference>
<feature type="region of interest" description="Disordered" evidence="1">
    <location>
        <begin position="254"/>
        <end position="273"/>
    </location>
</feature>
<evidence type="ECO:0000313" key="2">
    <source>
        <dbReference type="Proteomes" id="UP000504624"/>
    </source>
</evidence>
<feature type="compositionally biased region" description="Basic and acidic residues" evidence="1">
    <location>
        <begin position="42"/>
        <end position="58"/>
    </location>
</feature>
<gene>
    <name evidence="3" type="primary">LOC108505069</name>
</gene>
<evidence type="ECO:0000313" key="3">
    <source>
        <dbReference type="RefSeq" id="XP_017686206.1"/>
    </source>
</evidence>
<feature type="region of interest" description="Disordered" evidence="1">
    <location>
        <begin position="1"/>
        <end position="70"/>
    </location>
</feature>
<organism evidence="2 3">
    <name type="scientific">Lepidothrix coronata</name>
    <name type="common">blue-crowned manakin</name>
    <dbReference type="NCBI Taxonomy" id="321398"/>
    <lineage>
        <taxon>Eukaryota</taxon>
        <taxon>Metazoa</taxon>
        <taxon>Chordata</taxon>
        <taxon>Craniata</taxon>
        <taxon>Vertebrata</taxon>
        <taxon>Euteleostomi</taxon>
        <taxon>Archelosauria</taxon>
        <taxon>Archosauria</taxon>
        <taxon>Dinosauria</taxon>
        <taxon>Saurischia</taxon>
        <taxon>Theropoda</taxon>
        <taxon>Coelurosauria</taxon>
        <taxon>Aves</taxon>
        <taxon>Neognathae</taxon>
        <taxon>Neoaves</taxon>
        <taxon>Telluraves</taxon>
        <taxon>Australaves</taxon>
        <taxon>Passeriformes</taxon>
        <taxon>Pipridae</taxon>
        <taxon>Lepidothrix</taxon>
    </lineage>
</organism>